<evidence type="ECO:0000256" key="1">
    <source>
        <dbReference type="SAM" id="SignalP"/>
    </source>
</evidence>
<reference evidence="2" key="1">
    <citation type="submission" date="2018-01" db="EMBL/GenBank/DDBJ databases">
        <authorList>
            <person name="Mao J.F."/>
        </authorList>
    </citation>
    <scope>NUCLEOTIDE SEQUENCE</scope>
    <source>
        <strain evidence="2">Huo1</strain>
        <tissue evidence="2">Leaf</tissue>
    </source>
</reference>
<organism evidence="2">
    <name type="scientific">Salvia splendens</name>
    <name type="common">Scarlet sage</name>
    <dbReference type="NCBI Taxonomy" id="180675"/>
    <lineage>
        <taxon>Eukaryota</taxon>
        <taxon>Viridiplantae</taxon>
        <taxon>Streptophyta</taxon>
        <taxon>Embryophyta</taxon>
        <taxon>Tracheophyta</taxon>
        <taxon>Spermatophyta</taxon>
        <taxon>Magnoliopsida</taxon>
        <taxon>eudicotyledons</taxon>
        <taxon>Gunneridae</taxon>
        <taxon>Pentapetalae</taxon>
        <taxon>asterids</taxon>
        <taxon>lamiids</taxon>
        <taxon>Lamiales</taxon>
        <taxon>Lamiaceae</taxon>
        <taxon>Nepetoideae</taxon>
        <taxon>Mentheae</taxon>
        <taxon>Salviinae</taxon>
        <taxon>Salvia</taxon>
        <taxon>Salvia subgen. Calosphace</taxon>
        <taxon>core Calosphace</taxon>
    </lineage>
</organism>
<dbReference type="Proteomes" id="UP000298416">
    <property type="component" value="Unassembled WGS sequence"/>
</dbReference>
<feature type="chain" id="PRO_5036475964" evidence="1">
    <location>
        <begin position="25"/>
        <end position="72"/>
    </location>
</feature>
<keyword evidence="1" id="KW-0732">Signal</keyword>
<proteinExistence type="predicted"/>
<protein>
    <submittedName>
        <fullName evidence="2">Uncharacterized protein</fullName>
    </submittedName>
</protein>
<gene>
    <name evidence="2" type="ORF">SASPL_134600</name>
</gene>
<reference evidence="2" key="2">
    <citation type="submission" date="2020-08" db="EMBL/GenBank/DDBJ databases">
        <title>Plant Genome Project.</title>
        <authorList>
            <person name="Zhang R.-G."/>
        </authorList>
    </citation>
    <scope>NUCLEOTIDE SEQUENCE</scope>
    <source>
        <strain evidence="2">Huo1</strain>
        <tissue evidence="2">Leaf</tissue>
    </source>
</reference>
<feature type="signal peptide" evidence="1">
    <location>
        <begin position="1"/>
        <end position="24"/>
    </location>
</feature>
<dbReference type="EMBL" id="PNBA02000013">
    <property type="protein sequence ID" value="KAG6402407.1"/>
    <property type="molecule type" value="Genomic_DNA"/>
</dbReference>
<sequence length="72" mass="7961">MVKIGKMAAVLVVALALMATAVVAIEKHGNVYCMDDCYNECMQIKIFNEAECNKECSLACAKYVVKKGVERR</sequence>
<evidence type="ECO:0000313" key="2">
    <source>
        <dbReference type="EMBL" id="KAG6402407.1"/>
    </source>
</evidence>
<evidence type="ECO:0000313" key="3">
    <source>
        <dbReference type="Proteomes" id="UP000298416"/>
    </source>
</evidence>
<keyword evidence="3" id="KW-1185">Reference proteome</keyword>
<name>A0A8X8ZF21_SALSN</name>
<dbReference type="AlphaFoldDB" id="A0A8X8ZF21"/>
<accession>A0A8X8ZF21</accession>
<comment type="caution">
    <text evidence="2">The sequence shown here is derived from an EMBL/GenBank/DDBJ whole genome shotgun (WGS) entry which is preliminary data.</text>
</comment>